<sequence>MRCVRQKRIPLTGPLGHPLPRGERVLDKVLESAIAKPVRRHTLAIADHRPGHRPDITKTSP</sequence>
<dbReference type="Proteomes" id="UP000007319">
    <property type="component" value="Chromosome"/>
</dbReference>
<organism evidence="1 2">
    <name type="scientific">Azospirillum baldaniorum</name>
    <dbReference type="NCBI Taxonomy" id="1064539"/>
    <lineage>
        <taxon>Bacteria</taxon>
        <taxon>Pseudomonadati</taxon>
        <taxon>Pseudomonadota</taxon>
        <taxon>Alphaproteobacteria</taxon>
        <taxon>Rhodospirillales</taxon>
        <taxon>Azospirillaceae</taxon>
        <taxon>Azospirillum</taxon>
    </lineage>
</organism>
<dbReference type="EMBL" id="HE577327">
    <property type="protein sequence ID" value="CCC96677.1"/>
    <property type="molecule type" value="Genomic_DNA"/>
</dbReference>
<gene>
    <name evidence="1" type="ORF">AZOBR_10464</name>
</gene>
<reference evidence="1 2" key="1">
    <citation type="journal article" date="2011" name="PLoS Genet.">
        <title>Azospirillum genomes reveal transition of bacteria from aquatic to terrestrial environments.</title>
        <authorList>
            <person name="Wisniewski-Dye F."/>
            <person name="Borziak K."/>
            <person name="Khalsa-Moyers G."/>
            <person name="Alexandre G."/>
            <person name="Sukharnikov L.O."/>
            <person name="Wuichet K."/>
            <person name="Hurst G.B."/>
            <person name="McDonald W.H."/>
            <person name="Robertson J.S."/>
            <person name="Barbe V."/>
            <person name="Calteau A."/>
            <person name="Rouy Z."/>
            <person name="Mangenot S."/>
            <person name="Prigent-Combaret C."/>
            <person name="Normand P."/>
            <person name="Boyer M."/>
            <person name="Siguier P."/>
            <person name="Dessaux Y."/>
            <person name="Elmerich C."/>
            <person name="Condemine G."/>
            <person name="Krishnen G."/>
            <person name="Kennedy I."/>
            <person name="Paterson A.H."/>
            <person name="Gonzalez V."/>
            <person name="Mavingui P."/>
            <person name="Zhulin I.B."/>
        </authorList>
    </citation>
    <scope>NUCLEOTIDE SEQUENCE [LARGE SCALE GENOMIC DNA]</scope>
    <source>
        <strain evidence="1 2">Sp245</strain>
    </source>
</reference>
<name>A0A9P1NKM0_9PROT</name>
<accession>A0A9P1NKM0</accession>
<proteinExistence type="predicted"/>
<dbReference type="KEGG" id="abs:AZOBR_10464"/>
<protein>
    <submittedName>
        <fullName evidence="1">Uncharacterized protein</fullName>
    </submittedName>
</protein>
<dbReference type="AlphaFoldDB" id="A0A9P1NKM0"/>
<evidence type="ECO:0000313" key="1">
    <source>
        <dbReference type="EMBL" id="CCC96677.1"/>
    </source>
</evidence>
<keyword evidence="2" id="KW-1185">Reference proteome</keyword>
<evidence type="ECO:0000313" key="2">
    <source>
        <dbReference type="Proteomes" id="UP000007319"/>
    </source>
</evidence>